<keyword evidence="1" id="KW-0812">Transmembrane</keyword>
<feature type="transmembrane region" description="Helical" evidence="1">
    <location>
        <begin position="30"/>
        <end position="51"/>
    </location>
</feature>
<evidence type="ECO:0000256" key="1">
    <source>
        <dbReference type="SAM" id="Phobius"/>
    </source>
</evidence>
<gene>
    <name evidence="2" type="ORF">A2849_03710</name>
</gene>
<reference evidence="2 3" key="1">
    <citation type="journal article" date="2016" name="Nat. Commun.">
        <title>Thousands of microbial genomes shed light on interconnected biogeochemical processes in an aquifer system.</title>
        <authorList>
            <person name="Anantharaman K."/>
            <person name="Brown C.T."/>
            <person name="Hug L.A."/>
            <person name="Sharon I."/>
            <person name="Castelle C.J."/>
            <person name="Probst A.J."/>
            <person name="Thomas B.C."/>
            <person name="Singh A."/>
            <person name="Wilkins M.J."/>
            <person name="Karaoz U."/>
            <person name="Brodie E.L."/>
            <person name="Williams K.H."/>
            <person name="Hubbard S.S."/>
            <person name="Banfield J.F."/>
        </authorList>
    </citation>
    <scope>NUCLEOTIDE SEQUENCE [LARGE SCALE GENOMIC DNA]</scope>
</reference>
<feature type="transmembrane region" description="Helical" evidence="1">
    <location>
        <begin position="6"/>
        <end position="23"/>
    </location>
</feature>
<evidence type="ECO:0000313" key="2">
    <source>
        <dbReference type="EMBL" id="OHA21504.1"/>
    </source>
</evidence>
<accession>A0A1G2MCR2</accession>
<sequence>MSTVLFRILGLALLALLMTFSYWHHFLREFTGTLLLTAAGICGICMAWSPVSEALCEIKNRARSRMECERVYKVLHRWTGETAINAENVGYYKQLVRILDNTVSIHLSLYPEDRDRREMRHYKWYAERSYNFEPKKW</sequence>
<comment type="caution">
    <text evidence="2">The sequence shown here is derived from an EMBL/GenBank/DDBJ whole genome shotgun (WGS) entry which is preliminary data.</text>
</comment>
<name>A0A1G2MCR2_9BACT</name>
<dbReference type="AlphaFoldDB" id="A0A1G2MCR2"/>
<organism evidence="2 3">
    <name type="scientific">Candidatus Taylorbacteria bacterium RIFCSPHIGHO2_01_FULL_51_15</name>
    <dbReference type="NCBI Taxonomy" id="1802304"/>
    <lineage>
        <taxon>Bacteria</taxon>
        <taxon>Candidatus Tayloriibacteriota</taxon>
    </lineage>
</organism>
<dbReference type="Proteomes" id="UP000178121">
    <property type="component" value="Unassembled WGS sequence"/>
</dbReference>
<dbReference type="EMBL" id="MHRI01000007">
    <property type="protein sequence ID" value="OHA21504.1"/>
    <property type="molecule type" value="Genomic_DNA"/>
</dbReference>
<proteinExistence type="predicted"/>
<keyword evidence="1" id="KW-1133">Transmembrane helix</keyword>
<evidence type="ECO:0000313" key="3">
    <source>
        <dbReference type="Proteomes" id="UP000178121"/>
    </source>
</evidence>
<protein>
    <submittedName>
        <fullName evidence="2">Uncharacterized protein</fullName>
    </submittedName>
</protein>
<keyword evidence="1" id="KW-0472">Membrane</keyword>